<dbReference type="InterPro" id="IPR022813">
    <property type="entry name" value="SecD/SecF_arch_bac"/>
</dbReference>
<keyword evidence="6 9" id="KW-1133">Transmembrane helix</keyword>
<evidence type="ECO:0000256" key="6">
    <source>
        <dbReference type="ARBA" id="ARBA00022989"/>
    </source>
</evidence>
<dbReference type="InterPro" id="IPR048634">
    <property type="entry name" value="SecD_SecF_C"/>
</dbReference>
<keyword evidence="3 9" id="KW-1003">Cell membrane</keyword>
<dbReference type="Proteomes" id="UP000002427">
    <property type="component" value="Chromosome"/>
</dbReference>
<dbReference type="RefSeq" id="WP_011520760.1">
    <property type="nucleotide sequence ID" value="NC_007984.1"/>
</dbReference>
<dbReference type="Pfam" id="PF07549">
    <property type="entry name" value="Sec_GG"/>
    <property type="match status" value="1"/>
</dbReference>
<dbReference type="Pfam" id="PF02355">
    <property type="entry name" value="SecD_SecF_C"/>
    <property type="match status" value="1"/>
</dbReference>
<keyword evidence="7 9" id="KW-0811">Translocation</keyword>
<evidence type="ECO:0000259" key="10">
    <source>
        <dbReference type="Pfam" id="PF02355"/>
    </source>
</evidence>
<dbReference type="KEGG" id="bci:BCI_0600"/>
<feature type="transmembrane region" description="Helical" evidence="9">
    <location>
        <begin position="139"/>
        <end position="159"/>
    </location>
</feature>
<dbReference type="GO" id="GO:0006605">
    <property type="term" value="P:protein targeting"/>
    <property type="evidence" value="ECO:0007669"/>
    <property type="project" value="UniProtKB-UniRule"/>
</dbReference>
<dbReference type="GO" id="GO:0015450">
    <property type="term" value="F:protein-transporting ATPase activity"/>
    <property type="evidence" value="ECO:0007669"/>
    <property type="project" value="InterPro"/>
</dbReference>
<proteinExistence type="inferred from homology"/>
<dbReference type="PANTHER" id="PTHR30081">
    <property type="entry name" value="PROTEIN-EXPORT MEMBRANE PROTEIN SEC"/>
    <property type="match status" value="1"/>
</dbReference>
<accession>Q1LSN7</accession>
<keyword evidence="4 9" id="KW-0812">Transmembrane</keyword>
<gene>
    <name evidence="9 11" type="primary">secF</name>
    <name evidence="11" type="ordered locus">BCI_0600</name>
</gene>
<dbReference type="OrthoDB" id="9774769at2"/>
<feature type="transmembrane region" description="Helical" evidence="9">
    <location>
        <begin position="272"/>
        <end position="294"/>
    </location>
</feature>
<keyword evidence="5 9" id="KW-0653">Protein transport</keyword>
<organism evidence="11 12">
    <name type="scientific">Baumannia cicadellinicola subsp. Homalodisca coagulata</name>
    <dbReference type="NCBI Taxonomy" id="374463"/>
    <lineage>
        <taxon>Bacteria</taxon>
        <taxon>Pseudomonadati</taxon>
        <taxon>Pseudomonadota</taxon>
        <taxon>Gammaproteobacteria</taxon>
        <taxon>Candidatus Palibaumannia</taxon>
    </lineage>
</organism>
<dbReference type="PRINTS" id="PR01755">
    <property type="entry name" value="SECFTRNLCASE"/>
</dbReference>
<feature type="transmembrane region" description="Helical" evidence="9">
    <location>
        <begin position="246"/>
        <end position="266"/>
    </location>
</feature>
<name>Q1LSN7_BAUCH</name>
<dbReference type="GO" id="GO:0043952">
    <property type="term" value="P:protein transport by the Sec complex"/>
    <property type="evidence" value="ECO:0007669"/>
    <property type="project" value="UniProtKB-UniRule"/>
</dbReference>
<dbReference type="AlphaFoldDB" id="Q1LSN7"/>
<dbReference type="HAMAP" id="MF_01464_B">
    <property type="entry name" value="SecF_B"/>
    <property type="match status" value="1"/>
</dbReference>
<dbReference type="InterPro" id="IPR005665">
    <property type="entry name" value="SecF_bac"/>
</dbReference>
<dbReference type="NCBIfam" id="TIGR00966">
    <property type="entry name" value="transloc_SecF"/>
    <property type="match status" value="1"/>
</dbReference>
<feature type="domain" description="Protein export membrane protein SecD/SecF C-terminal" evidence="10">
    <location>
        <begin position="114"/>
        <end position="297"/>
    </location>
</feature>
<comment type="function">
    <text evidence="9">Part of the Sec protein translocase complex. Interacts with the SecYEG preprotein conducting channel. SecDF uses the proton motive force (PMF) to complete protein translocation after the ATP-dependent function of SecA.</text>
</comment>
<evidence type="ECO:0000313" key="11">
    <source>
        <dbReference type="EMBL" id="ABF14016.1"/>
    </source>
</evidence>
<dbReference type="SUPFAM" id="SSF82866">
    <property type="entry name" value="Multidrug efflux transporter AcrB transmembrane domain"/>
    <property type="match status" value="1"/>
</dbReference>
<evidence type="ECO:0000256" key="8">
    <source>
        <dbReference type="ARBA" id="ARBA00023136"/>
    </source>
</evidence>
<dbReference type="NCBIfam" id="TIGR00916">
    <property type="entry name" value="2A0604s01"/>
    <property type="match status" value="1"/>
</dbReference>
<feature type="transmembrane region" description="Helical" evidence="9">
    <location>
        <begin position="171"/>
        <end position="190"/>
    </location>
</feature>
<dbReference type="Gene3D" id="1.20.1640.10">
    <property type="entry name" value="Multidrug efflux transporter AcrB transmembrane domain"/>
    <property type="match status" value="1"/>
</dbReference>
<dbReference type="GO" id="GO:0065002">
    <property type="term" value="P:intracellular protein transmembrane transport"/>
    <property type="evidence" value="ECO:0007669"/>
    <property type="project" value="UniProtKB-UniRule"/>
</dbReference>
<dbReference type="PANTHER" id="PTHR30081:SF8">
    <property type="entry name" value="PROTEIN TRANSLOCASE SUBUNIT SECF"/>
    <property type="match status" value="1"/>
</dbReference>
<feature type="transmembrane region" description="Helical" evidence="9">
    <location>
        <begin position="196"/>
        <end position="214"/>
    </location>
</feature>
<reference evidence="11 12" key="1">
    <citation type="journal article" date="2006" name="PLoS Biol.">
        <title>Metabolic complementarity and genomics of the dual bacterial symbiosis of sharpshooters.</title>
        <authorList>
            <person name="Wu D."/>
            <person name="Daugherty S.C."/>
            <person name="Van Aken S.E."/>
            <person name="Pai G.H."/>
            <person name="Watkins K.L."/>
            <person name="Khouri H."/>
            <person name="Tallon L.J."/>
            <person name="Zaborsky J.M."/>
            <person name="Dunbar H.E."/>
            <person name="Tran P.L."/>
            <person name="Moran N.A."/>
            <person name="Eisen J.A."/>
        </authorList>
    </citation>
    <scope>NUCLEOTIDE SEQUENCE [LARGE SCALE GENOMIC DNA]</scope>
    <source>
        <strain evidence="11">Hc</strain>
    </source>
</reference>
<keyword evidence="8 9" id="KW-0472">Membrane</keyword>
<sequence length="306" mass="34025">MTRKENSVVNKLESSIKVYDFMRWSFIAFSSSVILFLASIIVIFMQGFNWGLDFTGGTIVELHLEQTIDIDQIRKAIEQSGFKEAIVQNFGSSQDIIVRMPFMANNIERKITSVVNEVTQQNITVKRVEVVGPSVSNDLLQTGSIALLLAIICIFIYVIFRFEWRLATGTVLALIHDVVITLGLLSVFKIEIESTIIASLISVIGYSLNDSIVVSDRIRENFRVISSSNTYDLFNISITQVLNRTIITSVITMTVVLILIIFGGSMLRSFSITLFIGVLIGTISSIYVASALALKLGIKREHIIAS</sequence>
<comment type="subcellular location">
    <subcellularLocation>
        <location evidence="1">Cell membrane</location>
        <topology evidence="1">Multi-pass membrane protein</topology>
    </subcellularLocation>
</comment>
<feature type="transmembrane region" description="Helical" evidence="9">
    <location>
        <begin position="21"/>
        <end position="45"/>
    </location>
</feature>
<comment type="subunit">
    <text evidence="9">Forms a complex with SecD. Part of the essential Sec protein translocation apparatus which comprises SecA, SecYEG and auxiliary proteins SecDF-YajC and YidC.</text>
</comment>
<keyword evidence="12" id="KW-1185">Reference proteome</keyword>
<dbReference type="InterPro" id="IPR022645">
    <property type="entry name" value="SecD/SecF_bac"/>
</dbReference>
<evidence type="ECO:0000256" key="4">
    <source>
        <dbReference type="ARBA" id="ARBA00022692"/>
    </source>
</evidence>
<dbReference type="EMBL" id="CP000238">
    <property type="protein sequence ID" value="ABF14016.1"/>
    <property type="molecule type" value="Genomic_DNA"/>
</dbReference>
<evidence type="ECO:0000313" key="12">
    <source>
        <dbReference type="Proteomes" id="UP000002427"/>
    </source>
</evidence>
<keyword evidence="2 9" id="KW-0813">Transport</keyword>
<evidence type="ECO:0000256" key="2">
    <source>
        <dbReference type="ARBA" id="ARBA00022448"/>
    </source>
</evidence>
<evidence type="ECO:0000256" key="5">
    <source>
        <dbReference type="ARBA" id="ARBA00022927"/>
    </source>
</evidence>
<comment type="similarity">
    <text evidence="9">Belongs to the SecD/SecF family. SecF subfamily.</text>
</comment>
<evidence type="ECO:0000256" key="1">
    <source>
        <dbReference type="ARBA" id="ARBA00004651"/>
    </source>
</evidence>
<evidence type="ECO:0000256" key="7">
    <source>
        <dbReference type="ARBA" id="ARBA00023010"/>
    </source>
</evidence>
<dbReference type="HOGENOM" id="CLU_050012_1_0_6"/>
<dbReference type="InterPro" id="IPR022646">
    <property type="entry name" value="SecD/SecF_CS"/>
</dbReference>
<protein>
    <recommendedName>
        <fullName evidence="9">Protein-export membrane protein SecF</fullName>
    </recommendedName>
</protein>
<dbReference type="STRING" id="374463.BCI_0600"/>
<dbReference type="InterPro" id="IPR055344">
    <property type="entry name" value="SecD_SecF_C_bact"/>
</dbReference>
<dbReference type="GO" id="GO:0005886">
    <property type="term" value="C:plasma membrane"/>
    <property type="evidence" value="ECO:0007669"/>
    <property type="project" value="UniProtKB-SubCell"/>
</dbReference>
<evidence type="ECO:0000256" key="9">
    <source>
        <dbReference type="HAMAP-Rule" id="MF_01464"/>
    </source>
</evidence>
<evidence type="ECO:0000256" key="3">
    <source>
        <dbReference type="ARBA" id="ARBA00022475"/>
    </source>
</evidence>